<dbReference type="Proteomes" id="UP000574369">
    <property type="component" value="Unassembled WGS sequence"/>
</dbReference>
<keyword evidence="3" id="KW-1185">Reference proteome</keyword>
<dbReference type="EMBL" id="JACHXO010000002">
    <property type="protein sequence ID" value="MBB3194250.1"/>
    <property type="molecule type" value="Genomic_DNA"/>
</dbReference>
<gene>
    <name evidence="2" type="ORF">FHS28_001635</name>
</gene>
<feature type="signal peptide" evidence="1">
    <location>
        <begin position="1"/>
        <end position="22"/>
    </location>
</feature>
<protein>
    <recommendedName>
        <fullName evidence="4">PepSY domain-containing protein</fullName>
    </recommendedName>
</protein>
<dbReference type="RefSeq" id="WP_088450207.1">
    <property type="nucleotide sequence ID" value="NZ_JACHXO010000002.1"/>
</dbReference>
<proteinExistence type="predicted"/>
<comment type="caution">
    <text evidence="2">The sequence shown here is derived from an EMBL/GenBank/DDBJ whole genome shotgun (WGS) entry which is preliminary data.</text>
</comment>
<organism evidence="2 3">
    <name type="scientific">Roseateles terrae</name>
    <dbReference type="NCBI Taxonomy" id="431060"/>
    <lineage>
        <taxon>Bacteria</taxon>
        <taxon>Pseudomonadati</taxon>
        <taxon>Pseudomonadota</taxon>
        <taxon>Betaproteobacteria</taxon>
        <taxon>Burkholderiales</taxon>
        <taxon>Sphaerotilaceae</taxon>
        <taxon>Roseateles</taxon>
    </lineage>
</organism>
<evidence type="ECO:0008006" key="4">
    <source>
        <dbReference type="Google" id="ProtNLM"/>
    </source>
</evidence>
<sequence>MSMMKKMMAGLALALVFGAVQARSTVPLVEPERVVVAATADALTAEQVKQAIVRGGAKHEWTVVREEAGKVQLKYIKQNKHEVVVDVSYDTTGFQIRYVGSTNMKYEQANGTAMIHPFYNTWVSNLSRSISTEAATLAAAK</sequence>
<feature type="chain" id="PRO_5047287468" description="PepSY domain-containing protein" evidence="1">
    <location>
        <begin position="23"/>
        <end position="141"/>
    </location>
</feature>
<reference evidence="2 3" key="1">
    <citation type="submission" date="2020-08" db="EMBL/GenBank/DDBJ databases">
        <title>Genomic Encyclopedia of Type Strains, Phase III (KMG-III): the genomes of soil and plant-associated and newly described type strains.</title>
        <authorList>
            <person name="Whitman W."/>
        </authorList>
    </citation>
    <scope>NUCLEOTIDE SEQUENCE [LARGE SCALE GENOMIC DNA]</scope>
    <source>
        <strain evidence="2 3">CECT 7247</strain>
    </source>
</reference>
<name>A0ABR6GQ47_9BURK</name>
<evidence type="ECO:0000313" key="2">
    <source>
        <dbReference type="EMBL" id="MBB3194250.1"/>
    </source>
</evidence>
<evidence type="ECO:0000313" key="3">
    <source>
        <dbReference type="Proteomes" id="UP000574369"/>
    </source>
</evidence>
<keyword evidence="1" id="KW-0732">Signal</keyword>
<evidence type="ECO:0000256" key="1">
    <source>
        <dbReference type="SAM" id="SignalP"/>
    </source>
</evidence>
<accession>A0ABR6GQ47</accession>